<keyword evidence="3 5" id="KW-1133">Transmembrane helix</keyword>
<dbReference type="InterPro" id="IPR007829">
    <property type="entry name" value="TM2"/>
</dbReference>
<sequence>MSGPGYPAVGPGHSAPGYPYPAGPMGYPVPTSPPREVGLAMLLTAVGFFGVAGLQYFYIGKIGKGVGYLLTAGWLGIGTIVSLFTIGDETERTNDERRRGLR</sequence>
<protein>
    <recommendedName>
        <fullName evidence="6">TM2 domain-containing protein</fullName>
    </recommendedName>
</protein>
<gene>
    <name evidence="7" type="ORF">SDC9_116265</name>
</gene>
<feature type="domain" description="TM2" evidence="6">
    <location>
        <begin position="37"/>
        <end position="84"/>
    </location>
</feature>
<feature type="transmembrane region" description="Helical" evidence="5">
    <location>
        <begin position="37"/>
        <end position="59"/>
    </location>
</feature>
<comment type="subcellular location">
    <subcellularLocation>
        <location evidence="1">Membrane</location>
        <topology evidence="1">Multi-pass membrane protein</topology>
    </subcellularLocation>
</comment>
<evidence type="ECO:0000256" key="4">
    <source>
        <dbReference type="ARBA" id="ARBA00023136"/>
    </source>
</evidence>
<evidence type="ECO:0000256" key="2">
    <source>
        <dbReference type="ARBA" id="ARBA00022692"/>
    </source>
</evidence>
<feature type="transmembrane region" description="Helical" evidence="5">
    <location>
        <begin position="66"/>
        <end position="86"/>
    </location>
</feature>
<evidence type="ECO:0000256" key="5">
    <source>
        <dbReference type="SAM" id="Phobius"/>
    </source>
</evidence>
<keyword evidence="4 5" id="KW-0472">Membrane</keyword>
<evidence type="ECO:0000259" key="6">
    <source>
        <dbReference type="Pfam" id="PF05154"/>
    </source>
</evidence>
<evidence type="ECO:0000256" key="1">
    <source>
        <dbReference type="ARBA" id="ARBA00004141"/>
    </source>
</evidence>
<keyword evidence="2 5" id="KW-0812">Transmembrane</keyword>
<proteinExistence type="predicted"/>
<comment type="caution">
    <text evidence="7">The sequence shown here is derived from an EMBL/GenBank/DDBJ whole genome shotgun (WGS) entry which is preliminary data.</text>
</comment>
<name>A0A645BV48_9ZZZZ</name>
<dbReference type="EMBL" id="VSSQ01022792">
    <property type="protein sequence ID" value="MPM69320.1"/>
    <property type="molecule type" value="Genomic_DNA"/>
</dbReference>
<dbReference type="Pfam" id="PF05154">
    <property type="entry name" value="TM2"/>
    <property type="match status" value="1"/>
</dbReference>
<accession>A0A645BV48</accession>
<dbReference type="AlphaFoldDB" id="A0A645BV48"/>
<evidence type="ECO:0000313" key="7">
    <source>
        <dbReference type="EMBL" id="MPM69320.1"/>
    </source>
</evidence>
<organism evidence="7">
    <name type="scientific">bioreactor metagenome</name>
    <dbReference type="NCBI Taxonomy" id="1076179"/>
    <lineage>
        <taxon>unclassified sequences</taxon>
        <taxon>metagenomes</taxon>
        <taxon>ecological metagenomes</taxon>
    </lineage>
</organism>
<evidence type="ECO:0000256" key="3">
    <source>
        <dbReference type="ARBA" id="ARBA00022989"/>
    </source>
</evidence>
<reference evidence="7" key="1">
    <citation type="submission" date="2019-08" db="EMBL/GenBank/DDBJ databases">
        <authorList>
            <person name="Kucharzyk K."/>
            <person name="Murdoch R.W."/>
            <person name="Higgins S."/>
            <person name="Loffler F."/>
        </authorList>
    </citation>
    <scope>NUCLEOTIDE SEQUENCE</scope>
</reference>
<dbReference type="GO" id="GO:0016020">
    <property type="term" value="C:membrane"/>
    <property type="evidence" value="ECO:0007669"/>
    <property type="project" value="UniProtKB-SubCell"/>
</dbReference>